<organism evidence="10 11">
    <name type="scientific">Candidatus Doudnabacteria bacterium RIFCSPLOWO2_02_FULL_48_13</name>
    <dbReference type="NCBI Taxonomy" id="1817845"/>
    <lineage>
        <taxon>Bacteria</taxon>
        <taxon>Candidatus Doudnaibacteriota</taxon>
    </lineage>
</organism>
<comment type="caution">
    <text evidence="10">The sequence shown here is derived from an EMBL/GenBank/DDBJ whole genome shotgun (WGS) entry which is preliminary data.</text>
</comment>
<feature type="transmembrane region" description="Helical" evidence="8">
    <location>
        <begin position="162"/>
        <end position="180"/>
    </location>
</feature>
<feature type="transmembrane region" description="Helical" evidence="8">
    <location>
        <begin position="291"/>
        <end position="316"/>
    </location>
</feature>
<dbReference type="PANTHER" id="PTHR33908">
    <property type="entry name" value="MANNOSYLTRANSFERASE YKCB-RELATED"/>
    <property type="match status" value="1"/>
</dbReference>
<name>A0A1F5Q936_9BACT</name>
<evidence type="ECO:0000259" key="9">
    <source>
        <dbReference type="Pfam" id="PF13231"/>
    </source>
</evidence>
<evidence type="ECO:0000256" key="7">
    <source>
        <dbReference type="ARBA" id="ARBA00023136"/>
    </source>
</evidence>
<dbReference type="InterPro" id="IPR050297">
    <property type="entry name" value="LipidA_mod_glycosyltrf_83"/>
</dbReference>
<feature type="transmembrane region" description="Helical" evidence="8">
    <location>
        <begin position="328"/>
        <end position="345"/>
    </location>
</feature>
<evidence type="ECO:0000256" key="1">
    <source>
        <dbReference type="ARBA" id="ARBA00004651"/>
    </source>
</evidence>
<dbReference type="GO" id="GO:0009103">
    <property type="term" value="P:lipopolysaccharide biosynthetic process"/>
    <property type="evidence" value="ECO:0007669"/>
    <property type="project" value="UniProtKB-ARBA"/>
</dbReference>
<dbReference type="GO" id="GO:0005886">
    <property type="term" value="C:plasma membrane"/>
    <property type="evidence" value="ECO:0007669"/>
    <property type="project" value="UniProtKB-SubCell"/>
</dbReference>
<feature type="transmembrane region" description="Helical" evidence="8">
    <location>
        <begin position="110"/>
        <end position="127"/>
    </location>
</feature>
<feature type="transmembrane region" description="Helical" evidence="8">
    <location>
        <begin position="133"/>
        <end position="150"/>
    </location>
</feature>
<evidence type="ECO:0000256" key="6">
    <source>
        <dbReference type="ARBA" id="ARBA00022989"/>
    </source>
</evidence>
<keyword evidence="5 8" id="KW-0812">Transmembrane</keyword>
<evidence type="ECO:0000313" key="11">
    <source>
        <dbReference type="Proteomes" id="UP000177235"/>
    </source>
</evidence>
<dbReference type="PANTHER" id="PTHR33908:SF3">
    <property type="entry name" value="UNDECAPRENYL PHOSPHATE-ALPHA-4-AMINO-4-DEOXY-L-ARABINOSE ARABINOSYL TRANSFERASE"/>
    <property type="match status" value="1"/>
</dbReference>
<feature type="transmembrane region" description="Helical" evidence="8">
    <location>
        <begin position="82"/>
        <end position="103"/>
    </location>
</feature>
<dbReference type="Pfam" id="PF13231">
    <property type="entry name" value="PMT_2"/>
    <property type="match status" value="1"/>
</dbReference>
<feature type="transmembrane region" description="Helical" evidence="8">
    <location>
        <begin position="216"/>
        <end position="234"/>
    </location>
</feature>
<feature type="transmembrane region" description="Helical" evidence="8">
    <location>
        <begin position="357"/>
        <end position="379"/>
    </location>
</feature>
<keyword evidence="6 8" id="KW-1133">Transmembrane helix</keyword>
<reference evidence="10 11" key="1">
    <citation type="journal article" date="2016" name="Nat. Commun.">
        <title>Thousands of microbial genomes shed light on interconnected biogeochemical processes in an aquifer system.</title>
        <authorList>
            <person name="Anantharaman K."/>
            <person name="Brown C.T."/>
            <person name="Hug L.A."/>
            <person name="Sharon I."/>
            <person name="Castelle C.J."/>
            <person name="Probst A.J."/>
            <person name="Thomas B.C."/>
            <person name="Singh A."/>
            <person name="Wilkins M.J."/>
            <person name="Karaoz U."/>
            <person name="Brodie E.L."/>
            <person name="Williams K.H."/>
            <person name="Hubbard S.S."/>
            <person name="Banfield J.F."/>
        </authorList>
    </citation>
    <scope>NUCLEOTIDE SEQUENCE [LARGE SCALE GENOMIC DNA]</scope>
</reference>
<proteinExistence type="predicted"/>
<gene>
    <name evidence="10" type="ORF">A3J05_04565</name>
</gene>
<dbReference type="EMBL" id="MFFF01000027">
    <property type="protein sequence ID" value="OGE98704.1"/>
    <property type="molecule type" value="Genomic_DNA"/>
</dbReference>
<keyword evidence="2" id="KW-1003">Cell membrane</keyword>
<keyword evidence="7 8" id="KW-0472">Membrane</keyword>
<dbReference type="GO" id="GO:0016763">
    <property type="term" value="F:pentosyltransferase activity"/>
    <property type="evidence" value="ECO:0007669"/>
    <property type="project" value="TreeGrafter"/>
</dbReference>
<dbReference type="Proteomes" id="UP000177235">
    <property type="component" value="Unassembled WGS sequence"/>
</dbReference>
<sequence length="528" mass="60315">MGKFLKQNFVLILILAAALIFRFALITELPGGLFPDEAANGIDVNSIFAGDLRPFYERGNGREALFFYFLAGAVALFGRGPWQHHIVSAGFGFFEVLAAYFLTKRLFGKNVAYLAAFFMAVSSYAVTLSRTAFRANLVPLFTTLTLLLIIKIYQDRDERERYKAAALAGISFALGFYTYISYRMMIPLLIAFKVSLLLAFRDRVREIFHEYLKPKIIAAVAFLITIFPLAYYFITHPGSFMGRAGHVSIFSKDLNNGDVIGTFLEVFRMTMLGFFTTGDANWRHNISEFPFLTSVISPFFAISLIIFTFAGIKFLWDAIRKQFDEKTFYMALVAAWFWAMLVPEVTTAEGIPHGLRLVGVIPAIFIMPAWSVYGLWRIITTNAYLARLKNVSNMLAILFLSFIFIFNFYLYFGVAGNAPEYYYAFRSDLTNVSRYLNDRNQKNKTYLSLDKFSVQTVEYFTTETNQPYTLLDPANTYQANLKSGDQVVFTMSTMFDRIKFVQAHPDTRVVHTEQNKFGQFVMVVYEKP</sequence>
<keyword evidence="3" id="KW-0328">Glycosyltransferase</keyword>
<feature type="transmembrane region" description="Helical" evidence="8">
    <location>
        <begin position="391"/>
        <end position="412"/>
    </location>
</feature>
<evidence type="ECO:0000313" key="10">
    <source>
        <dbReference type="EMBL" id="OGE98704.1"/>
    </source>
</evidence>
<evidence type="ECO:0000256" key="4">
    <source>
        <dbReference type="ARBA" id="ARBA00022679"/>
    </source>
</evidence>
<comment type="subcellular location">
    <subcellularLocation>
        <location evidence="1">Cell membrane</location>
        <topology evidence="1">Multi-pass membrane protein</topology>
    </subcellularLocation>
</comment>
<accession>A0A1F5Q936</accession>
<dbReference type="GO" id="GO:0010041">
    <property type="term" value="P:response to iron(III) ion"/>
    <property type="evidence" value="ECO:0007669"/>
    <property type="project" value="TreeGrafter"/>
</dbReference>
<evidence type="ECO:0000256" key="3">
    <source>
        <dbReference type="ARBA" id="ARBA00022676"/>
    </source>
</evidence>
<dbReference type="InterPro" id="IPR038731">
    <property type="entry name" value="RgtA/B/C-like"/>
</dbReference>
<feature type="domain" description="Glycosyltransferase RgtA/B/C/D-like" evidence="9">
    <location>
        <begin position="65"/>
        <end position="231"/>
    </location>
</feature>
<evidence type="ECO:0000256" key="2">
    <source>
        <dbReference type="ARBA" id="ARBA00022475"/>
    </source>
</evidence>
<evidence type="ECO:0000256" key="8">
    <source>
        <dbReference type="SAM" id="Phobius"/>
    </source>
</evidence>
<keyword evidence="4" id="KW-0808">Transferase</keyword>
<protein>
    <recommendedName>
        <fullName evidence="9">Glycosyltransferase RgtA/B/C/D-like domain-containing protein</fullName>
    </recommendedName>
</protein>
<dbReference type="AlphaFoldDB" id="A0A1F5Q936"/>
<evidence type="ECO:0000256" key="5">
    <source>
        <dbReference type="ARBA" id="ARBA00022692"/>
    </source>
</evidence>